<protein>
    <submittedName>
        <fullName evidence="1">Uncharacterized protein</fullName>
    </submittedName>
</protein>
<dbReference type="RefSeq" id="WP_188565333.1">
    <property type="nucleotide sequence ID" value="NZ_BMED01000001.1"/>
</dbReference>
<dbReference type="AlphaFoldDB" id="A0A916UFS4"/>
<dbReference type="Proteomes" id="UP000637423">
    <property type="component" value="Unassembled WGS sequence"/>
</dbReference>
<name>A0A916UFS4_9BURK</name>
<organism evidence="1 2">
    <name type="scientific">Undibacterium terreum</name>
    <dbReference type="NCBI Taxonomy" id="1224302"/>
    <lineage>
        <taxon>Bacteria</taxon>
        <taxon>Pseudomonadati</taxon>
        <taxon>Pseudomonadota</taxon>
        <taxon>Betaproteobacteria</taxon>
        <taxon>Burkholderiales</taxon>
        <taxon>Oxalobacteraceae</taxon>
        <taxon>Undibacterium</taxon>
    </lineage>
</organism>
<dbReference type="Pfam" id="PF21813">
    <property type="entry name" value="DUF6882"/>
    <property type="match status" value="1"/>
</dbReference>
<keyword evidence="2" id="KW-1185">Reference proteome</keyword>
<reference evidence="1" key="1">
    <citation type="journal article" date="2014" name="Int. J. Syst. Evol. Microbiol.">
        <title>Complete genome sequence of Corynebacterium casei LMG S-19264T (=DSM 44701T), isolated from a smear-ripened cheese.</title>
        <authorList>
            <consortium name="US DOE Joint Genome Institute (JGI-PGF)"/>
            <person name="Walter F."/>
            <person name="Albersmeier A."/>
            <person name="Kalinowski J."/>
            <person name="Ruckert C."/>
        </authorList>
    </citation>
    <scope>NUCLEOTIDE SEQUENCE</scope>
    <source>
        <strain evidence="1">CGMCC 1.10998</strain>
    </source>
</reference>
<comment type="caution">
    <text evidence="1">The sequence shown here is derived from an EMBL/GenBank/DDBJ whole genome shotgun (WGS) entry which is preliminary data.</text>
</comment>
<proteinExistence type="predicted"/>
<gene>
    <name evidence="1" type="ORF">GCM10011396_15460</name>
</gene>
<accession>A0A916UFS4</accession>
<reference evidence="1" key="2">
    <citation type="submission" date="2020-09" db="EMBL/GenBank/DDBJ databases">
        <authorList>
            <person name="Sun Q."/>
            <person name="Zhou Y."/>
        </authorList>
    </citation>
    <scope>NUCLEOTIDE SEQUENCE</scope>
    <source>
        <strain evidence="1">CGMCC 1.10998</strain>
    </source>
</reference>
<sequence length="168" mass="18760">MADVQNEQFDVEAYIQQSLKGLELATEAHKATWGLGREGRWNANQDTGELSLHFEDGTVATADMQIIGTRNTEDGTFLWGWEHPSVDPELQRNAALVREFGQKHGIKEMTTQKISCTEERAWELTALAMRLASANGAFRAVAAHGTHVFINFGEVQLEKDPPLFSAFR</sequence>
<evidence type="ECO:0000313" key="2">
    <source>
        <dbReference type="Proteomes" id="UP000637423"/>
    </source>
</evidence>
<dbReference type="EMBL" id="BMED01000001">
    <property type="protein sequence ID" value="GGC69340.1"/>
    <property type="molecule type" value="Genomic_DNA"/>
</dbReference>
<evidence type="ECO:0000313" key="1">
    <source>
        <dbReference type="EMBL" id="GGC69340.1"/>
    </source>
</evidence>
<dbReference type="InterPro" id="IPR049249">
    <property type="entry name" value="DUF6882"/>
</dbReference>